<evidence type="ECO:0000256" key="4">
    <source>
        <dbReference type="ARBA" id="ARBA00023012"/>
    </source>
</evidence>
<dbReference type="GO" id="GO:0032993">
    <property type="term" value="C:protein-DNA complex"/>
    <property type="evidence" value="ECO:0007669"/>
    <property type="project" value="TreeGrafter"/>
</dbReference>
<dbReference type="SMART" id="SM00862">
    <property type="entry name" value="Trans_reg_C"/>
    <property type="match status" value="1"/>
</dbReference>
<comment type="caution">
    <text evidence="13">The sequence shown here is derived from an EMBL/GenBank/DDBJ whole genome shotgun (WGS) entry which is preliminary data.</text>
</comment>
<keyword evidence="3 9" id="KW-0597">Phosphoprotein</keyword>
<dbReference type="CDD" id="cd00383">
    <property type="entry name" value="trans_reg_C"/>
    <property type="match status" value="1"/>
</dbReference>
<dbReference type="AlphaFoldDB" id="K9HJZ0"/>
<dbReference type="GO" id="GO:0000156">
    <property type="term" value="F:phosphorelay response regulator activity"/>
    <property type="evidence" value="ECO:0007669"/>
    <property type="project" value="TreeGrafter"/>
</dbReference>
<feature type="DNA-binding region" description="OmpR/PhoB-type" evidence="10">
    <location>
        <begin position="132"/>
        <end position="232"/>
    </location>
</feature>
<evidence type="ECO:0000256" key="8">
    <source>
        <dbReference type="ARBA" id="ARBA00067337"/>
    </source>
</evidence>
<evidence type="ECO:0000256" key="2">
    <source>
        <dbReference type="ARBA" id="ARBA00022490"/>
    </source>
</evidence>
<dbReference type="InterPro" id="IPR011006">
    <property type="entry name" value="CheY-like_superfamily"/>
</dbReference>
<dbReference type="PROSITE" id="PS50110">
    <property type="entry name" value="RESPONSE_REGULATORY"/>
    <property type="match status" value="1"/>
</dbReference>
<name>K9HJZ0_9PROT</name>
<dbReference type="OrthoDB" id="9784252at2"/>
<dbReference type="InterPro" id="IPR039420">
    <property type="entry name" value="WalR-like"/>
</dbReference>
<feature type="domain" description="Response regulatory" evidence="11">
    <location>
        <begin position="6"/>
        <end position="119"/>
    </location>
</feature>
<dbReference type="Pfam" id="PF00486">
    <property type="entry name" value="Trans_reg_C"/>
    <property type="match status" value="1"/>
</dbReference>
<evidence type="ECO:0000259" key="12">
    <source>
        <dbReference type="PROSITE" id="PS51755"/>
    </source>
</evidence>
<evidence type="ECO:0000256" key="9">
    <source>
        <dbReference type="PROSITE-ProRule" id="PRU00169"/>
    </source>
</evidence>
<protein>
    <recommendedName>
        <fullName evidence="8">Regulatory protein VirG</fullName>
    </recommendedName>
</protein>
<keyword evidence="4" id="KW-0902">Two-component regulatory system</keyword>
<dbReference type="Gene3D" id="3.40.50.2300">
    <property type="match status" value="1"/>
</dbReference>
<keyword evidence="14" id="KW-1185">Reference proteome</keyword>
<dbReference type="Proteomes" id="UP000009881">
    <property type="component" value="Unassembled WGS sequence"/>
</dbReference>
<evidence type="ECO:0000259" key="11">
    <source>
        <dbReference type="PROSITE" id="PS50110"/>
    </source>
</evidence>
<evidence type="ECO:0000256" key="7">
    <source>
        <dbReference type="ARBA" id="ARBA00023163"/>
    </source>
</evidence>
<feature type="domain" description="OmpR/PhoB-type" evidence="12">
    <location>
        <begin position="132"/>
        <end position="232"/>
    </location>
</feature>
<dbReference type="SUPFAM" id="SSF46894">
    <property type="entry name" value="C-terminal effector domain of the bipartite response regulators"/>
    <property type="match status" value="1"/>
</dbReference>
<comment type="subcellular location">
    <subcellularLocation>
        <location evidence="1">Cytoplasm</location>
    </subcellularLocation>
</comment>
<evidence type="ECO:0000313" key="13">
    <source>
        <dbReference type="EMBL" id="EKV28931.1"/>
    </source>
</evidence>
<proteinExistence type="predicted"/>
<dbReference type="FunFam" id="1.10.10.10:FF:000099">
    <property type="entry name" value="Two-component system response regulator TorR"/>
    <property type="match status" value="1"/>
</dbReference>
<evidence type="ECO:0000313" key="14">
    <source>
        <dbReference type="Proteomes" id="UP000009881"/>
    </source>
</evidence>
<evidence type="ECO:0000256" key="5">
    <source>
        <dbReference type="ARBA" id="ARBA00023015"/>
    </source>
</evidence>
<keyword evidence="2" id="KW-0963">Cytoplasm</keyword>
<dbReference type="RefSeq" id="WP_009541352.1">
    <property type="nucleotide sequence ID" value="NZ_ANHY01000014.1"/>
</dbReference>
<dbReference type="PROSITE" id="PS51755">
    <property type="entry name" value="OMPR_PHOB"/>
    <property type="match status" value="1"/>
</dbReference>
<dbReference type="SUPFAM" id="SSF52172">
    <property type="entry name" value="CheY-like"/>
    <property type="match status" value="1"/>
</dbReference>
<dbReference type="InterPro" id="IPR036388">
    <property type="entry name" value="WH-like_DNA-bd_sf"/>
</dbReference>
<evidence type="ECO:0000256" key="10">
    <source>
        <dbReference type="PROSITE-ProRule" id="PRU01091"/>
    </source>
</evidence>
<accession>K9HJZ0</accession>
<evidence type="ECO:0000256" key="1">
    <source>
        <dbReference type="ARBA" id="ARBA00004496"/>
    </source>
</evidence>
<dbReference type="InterPro" id="IPR001867">
    <property type="entry name" value="OmpR/PhoB-type_DNA-bd"/>
</dbReference>
<keyword evidence="5" id="KW-0805">Transcription regulation</keyword>
<dbReference type="SMART" id="SM00448">
    <property type="entry name" value="REC"/>
    <property type="match status" value="1"/>
</dbReference>
<dbReference type="PANTHER" id="PTHR48111:SF58">
    <property type="entry name" value="TORCAD OPERON TRANSCRIPTIONAL REGULATORY PROTEIN TORR"/>
    <property type="match status" value="1"/>
</dbReference>
<reference evidence="13 14" key="1">
    <citation type="journal article" date="2013" name="Genome Announc.">
        <title>Draft Genome Sequence of an Alphaproteobacterium, Caenispirillum salinarum AK4(T), Isolated from a Solar Saltern.</title>
        <authorList>
            <person name="Khatri I."/>
            <person name="Singh A."/>
            <person name="Korpole S."/>
            <person name="Pinnaka A.K."/>
            <person name="Subramanian S."/>
        </authorList>
    </citation>
    <scope>NUCLEOTIDE SEQUENCE [LARGE SCALE GENOMIC DNA]</scope>
    <source>
        <strain evidence="13 14">AK4</strain>
    </source>
</reference>
<dbReference type="PANTHER" id="PTHR48111">
    <property type="entry name" value="REGULATOR OF RPOS"/>
    <property type="match status" value="1"/>
</dbReference>
<dbReference type="Gene3D" id="1.10.10.10">
    <property type="entry name" value="Winged helix-like DNA-binding domain superfamily/Winged helix DNA-binding domain"/>
    <property type="match status" value="1"/>
</dbReference>
<keyword evidence="7" id="KW-0804">Transcription</keyword>
<dbReference type="InterPro" id="IPR016032">
    <property type="entry name" value="Sig_transdc_resp-reg_C-effctor"/>
</dbReference>
<dbReference type="GO" id="GO:0005829">
    <property type="term" value="C:cytosol"/>
    <property type="evidence" value="ECO:0007669"/>
    <property type="project" value="TreeGrafter"/>
</dbReference>
<dbReference type="eggNOG" id="COG0745">
    <property type="taxonomic scope" value="Bacteria"/>
</dbReference>
<sequence length="232" mass="25664">MSAKPTVLLTGPRNEEHGALIALLEGSGLDVRTEHWSDPRAMHVNGTRPAVIVLDADMPPPGGVDIVQALQRASEFGVIVLCDKADPVDCILGLEAGADDVVERNRDPREVAARVRRLLARGRALRDAAAGDRPIIFSDWRLSLERRELTDSQGQRVHLTRGEFELLAALAGRQGKVLSRDQLLDYISHRDWAPSDRTVDVLVNRLRHKIGDNPREPRHLITVHGVGYAFQP</sequence>
<dbReference type="Pfam" id="PF00072">
    <property type="entry name" value="Response_reg"/>
    <property type="match status" value="1"/>
</dbReference>
<dbReference type="PATRIC" id="fig|1238182.3.peg.2909"/>
<dbReference type="GO" id="GO:0006355">
    <property type="term" value="P:regulation of DNA-templated transcription"/>
    <property type="evidence" value="ECO:0007669"/>
    <property type="project" value="InterPro"/>
</dbReference>
<evidence type="ECO:0000256" key="6">
    <source>
        <dbReference type="ARBA" id="ARBA00023125"/>
    </source>
</evidence>
<dbReference type="STRING" id="1238182.C882_0695"/>
<dbReference type="GO" id="GO:0000976">
    <property type="term" value="F:transcription cis-regulatory region binding"/>
    <property type="evidence" value="ECO:0007669"/>
    <property type="project" value="TreeGrafter"/>
</dbReference>
<organism evidence="13 14">
    <name type="scientific">Caenispirillum salinarum AK4</name>
    <dbReference type="NCBI Taxonomy" id="1238182"/>
    <lineage>
        <taxon>Bacteria</taxon>
        <taxon>Pseudomonadati</taxon>
        <taxon>Pseudomonadota</taxon>
        <taxon>Alphaproteobacteria</taxon>
        <taxon>Rhodospirillales</taxon>
        <taxon>Novispirillaceae</taxon>
        <taxon>Caenispirillum</taxon>
    </lineage>
</organism>
<feature type="modified residue" description="4-aspartylphosphate" evidence="9">
    <location>
        <position position="55"/>
    </location>
</feature>
<evidence type="ECO:0000256" key="3">
    <source>
        <dbReference type="ARBA" id="ARBA00022553"/>
    </source>
</evidence>
<dbReference type="EMBL" id="ANHY01000014">
    <property type="protein sequence ID" value="EKV28931.1"/>
    <property type="molecule type" value="Genomic_DNA"/>
</dbReference>
<gene>
    <name evidence="13" type="ORF">C882_0695</name>
</gene>
<keyword evidence="6 10" id="KW-0238">DNA-binding</keyword>
<dbReference type="InterPro" id="IPR001789">
    <property type="entry name" value="Sig_transdc_resp-reg_receiver"/>
</dbReference>